<gene>
    <name evidence="1" type="ORF">SSLN_LOCUS2967</name>
</gene>
<evidence type="ECO:0000313" key="3">
    <source>
        <dbReference type="WBParaSite" id="SSLN_0000306701-mRNA-1"/>
    </source>
</evidence>
<evidence type="ECO:0000313" key="1">
    <source>
        <dbReference type="EMBL" id="VDL89352.1"/>
    </source>
</evidence>
<keyword evidence="2" id="KW-1185">Reference proteome</keyword>
<dbReference type="Proteomes" id="UP000275846">
    <property type="component" value="Unassembled WGS sequence"/>
</dbReference>
<dbReference type="OrthoDB" id="410381at2759"/>
<reference evidence="3" key="1">
    <citation type="submission" date="2016-06" db="UniProtKB">
        <authorList>
            <consortium name="WormBaseParasite"/>
        </authorList>
    </citation>
    <scope>IDENTIFICATION</scope>
</reference>
<dbReference type="WBParaSite" id="SSLN_0000306701-mRNA-1">
    <property type="protein sequence ID" value="SSLN_0000306701-mRNA-1"/>
    <property type="gene ID" value="SSLN_0000306701"/>
</dbReference>
<dbReference type="AlphaFoldDB" id="A0A183SFG9"/>
<organism evidence="3">
    <name type="scientific">Schistocephalus solidus</name>
    <name type="common">Tapeworm</name>
    <dbReference type="NCBI Taxonomy" id="70667"/>
    <lineage>
        <taxon>Eukaryota</taxon>
        <taxon>Metazoa</taxon>
        <taxon>Spiralia</taxon>
        <taxon>Lophotrochozoa</taxon>
        <taxon>Platyhelminthes</taxon>
        <taxon>Cestoda</taxon>
        <taxon>Eucestoda</taxon>
        <taxon>Diphyllobothriidea</taxon>
        <taxon>Diphyllobothriidae</taxon>
        <taxon>Schistocephalus</taxon>
    </lineage>
</organism>
<sequence>MEAAVRVLDVCACMYSTGTERRTALVVREPARYKVNNAALSETPFSKQGQLEEVGAGYTFFWSGRSKTERRDAGVAFAIWRGIVGRMPCLPQGISDRLISLLLPLRGDKFATRISA</sequence>
<dbReference type="EMBL" id="UYSU01032390">
    <property type="protein sequence ID" value="VDL89352.1"/>
    <property type="molecule type" value="Genomic_DNA"/>
</dbReference>
<name>A0A183SFG9_SCHSO</name>
<protein>
    <submittedName>
        <fullName evidence="1 3">Uncharacterized protein</fullName>
    </submittedName>
</protein>
<proteinExistence type="predicted"/>
<accession>A0A183SFG9</accession>
<evidence type="ECO:0000313" key="2">
    <source>
        <dbReference type="Proteomes" id="UP000275846"/>
    </source>
</evidence>
<reference evidence="1 2" key="2">
    <citation type="submission" date="2018-11" db="EMBL/GenBank/DDBJ databases">
        <authorList>
            <consortium name="Pathogen Informatics"/>
        </authorList>
    </citation>
    <scope>NUCLEOTIDE SEQUENCE [LARGE SCALE GENOMIC DNA]</scope>
    <source>
        <strain evidence="1 2">NST_G2</strain>
    </source>
</reference>